<evidence type="ECO:0000313" key="1">
    <source>
        <dbReference type="EMBL" id="CDW24680.1"/>
    </source>
</evidence>
<sequence length="55" mass="6276">MNKEPTVDSQIATKRSLKSNTTILELHQLGINTHYSAPLIIRNIFKSIYISYVIT</sequence>
<dbReference type="EMBL" id="HACA01007319">
    <property type="protein sequence ID" value="CDW24680.1"/>
    <property type="molecule type" value="Transcribed_RNA"/>
</dbReference>
<protein>
    <submittedName>
        <fullName evidence="1">Uncharacterized protein</fullName>
    </submittedName>
</protein>
<accession>A0A0K2TFN9</accession>
<reference evidence="1" key="1">
    <citation type="submission" date="2014-05" db="EMBL/GenBank/DDBJ databases">
        <authorList>
            <person name="Chronopoulou M."/>
        </authorList>
    </citation>
    <scope>NUCLEOTIDE SEQUENCE</scope>
    <source>
        <tissue evidence="1">Whole organism</tissue>
    </source>
</reference>
<name>A0A0K2TFN9_LEPSM</name>
<organism evidence="1">
    <name type="scientific">Lepeophtheirus salmonis</name>
    <name type="common">Salmon louse</name>
    <name type="synonym">Caligus salmonis</name>
    <dbReference type="NCBI Taxonomy" id="72036"/>
    <lineage>
        <taxon>Eukaryota</taxon>
        <taxon>Metazoa</taxon>
        <taxon>Ecdysozoa</taxon>
        <taxon>Arthropoda</taxon>
        <taxon>Crustacea</taxon>
        <taxon>Multicrustacea</taxon>
        <taxon>Hexanauplia</taxon>
        <taxon>Copepoda</taxon>
        <taxon>Siphonostomatoida</taxon>
        <taxon>Caligidae</taxon>
        <taxon>Lepeophtheirus</taxon>
    </lineage>
</organism>
<proteinExistence type="predicted"/>
<dbReference type="AlphaFoldDB" id="A0A0K2TFN9"/>